<dbReference type="InterPro" id="IPR036962">
    <property type="entry name" value="Glyco_hydro_3_N_sf"/>
</dbReference>
<dbReference type="InterPro" id="IPR002772">
    <property type="entry name" value="Glyco_hydro_3_C"/>
</dbReference>
<keyword evidence="6" id="KW-1185">Reference proteome</keyword>
<dbReference type="PANTHER" id="PTHR30620:SF123">
    <property type="entry name" value="BETA-XYLOSIDASE"/>
    <property type="match status" value="1"/>
</dbReference>
<dbReference type="PANTHER" id="PTHR30620">
    <property type="entry name" value="PERIPLASMIC BETA-GLUCOSIDASE-RELATED"/>
    <property type="match status" value="1"/>
</dbReference>
<dbReference type="Pfam" id="PF14310">
    <property type="entry name" value="Fn3-like"/>
    <property type="match status" value="1"/>
</dbReference>
<organism evidence="5 6">
    <name type="scientific">Mucilaginibacter yixingensis</name>
    <dbReference type="NCBI Taxonomy" id="1295612"/>
    <lineage>
        <taxon>Bacteria</taxon>
        <taxon>Pseudomonadati</taxon>
        <taxon>Bacteroidota</taxon>
        <taxon>Sphingobacteriia</taxon>
        <taxon>Sphingobacteriales</taxon>
        <taxon>Sphingobacteriaceae</taxon>
        <taxon>Mucilaginibacter</taxon>
    </lineage>
</organism>
<gene>
    <name evidence="5" type="ORF">C8P68_104126</name>
</gene>
<dbReference type="SUPFAM" id="SSF52279">
    <property type="entry name" value="Beta-D-glucan exohydrolase, C-terminal domain"/>
    <property type="match status" value="1"/>
</dbReference>
<dbReference type="Proteomes" id="UP000244168">
    <property type="component" value="Unassembled WGS sequence"/>
</dbReference>
<dbReference type="Gene3D" id="3.40.50.1700">
    <property type="entry name" value="Glycoside hydrolase family 3 C-terminal domain"/>
    <property type="match status" value="1"/>
</dbReference>
<reference evidence="5 6" key="1">
    <citation type="submission" date="2018-04" db="EMBL/GenBank/DDBJ databases">
        <title>Genomic Encyclopedia of Archaeal and Bacterial Type Strains, Phase II (KMG-II): from individual species to whole genera.</title>
        <authorList>
            <person name="Goeker M."/>
        </authorList>
    </citation>
    <scope>NUCLEOTIDE SEQUENCE [LARGE SCALE GENOMIC DNA]</scope>
    <source>
        <strain evidence="5 6">DSM 26809</strain>
    </source>
</reference>
<dbReference type="InterPro" id="IPR036881">
    <property type="entry name" value="Glyco_hydro_3_C_sf"/>
</dbReference>
<comment type="caution">
    <text evidence="5">The sequence shown here is derived from an EMBL/GenBank/DDBJ whole genome shotgun (WGS) entry which is preliminary data.</text>
</comment>
<dbReference type="SUPFAM" id="SSF51445">
    <property type="entry name" value="(Trans)glycosidases"/>
    <property type="match status" value="1"/>
</dbReference>
<feature type="chain" id="PRO_5015594915" evidence="3">
    <location>
        <begin position="23"/>
        <end position="790"/>
    </location>
</feature>
<sequence length="790" mass="86808">MKRRYTILSLCISTLSVNISYAQIARQQAAYQNPKLSIDARVKDLLQRMTLEEKIAQMRHIHSEHFDKSQRVDFAKLNSNNTHLSYGCVENLSLSSVGYAKAIYHLQRFMRDSTRLGIPVIPEIEGLHGVVQDGATIYPQSIALASTFNPQLVTGMTDQIGSLVNRMGVKQVLSPVLDLARELRWGRVEETYGEDPFLVGEMATAYVKGLRKHNIICTPKHFVGHGSPLGGINLGSVEGGTRQLFNLYLPPFAKVIKEANPLSIMNCYSSYDGEPVAGSFYLLTDVLRKKLGFKGYVYSDWGSISMLYYFHKTASGPEDAARQAVMAGIDLEAGGNDYKLLEDMVKNGTIQQRYIDSAVSHILYAKFAAGLFEAPLPDTAQVEPYTHTRQSVQLAKQLADESAVLLKNNGVLPLQLVKIKSLAVIGPNADRVQFGDYTWSRNNKDGVTPLKGIKDLAGDQIKVNYAQGCDLVSQDKSGFKAAADAAQASDATVVFVGSQSASLSRDYKDASSGEGFDLSDLKLPGVQEELVEALKATGKPLIVVLVTGKPFAISWIKTNADAIITQFYAGEQEGNAIADILFGKVNPSGKLPVSFPQDVGHLPVYYNHLPSDRGFYKQPGSIDKPGRDYVFSTPDALWSFGYGLSYTSFTYSDFQVSKENYATKDTIQVKLKVANTGSMAGKEVVQLYVNDKVSSIETPVEQLKAFSKVSLQPNEAKQVVLKIPVTDLAIYSRDGHPMVEDGEFELRIGIGADSIRWKKTVVVEKLSVKKSTPVLNKATDNKSRRKKTSL</sequence>
<proteinExistence type="inferred from homology"/>
<dbReference type="Pfam" id="PF00933">
    <property type="entry name" value="Glyco_hydro_3"/>
    <property type="match status" value="1"/>
</dbReference>
<feature type="domain" description="Fibronectin type III-like" evidence="4">
    <location>
        <begin position="683"/>
        <end position="752"/>
    </location>
</feature>
<keyword evidence="2" id="KW-0378">Hydrolase</keyword>
<accession>A0A2T5J987</accession>
<evidence type="ECO:0000259" key="4">
    <source>
        <dbReference type="SMART" id="SM01217"/>
    </source>
</evidence>
<dbReference type="FunFam" id="3.40.50.1700:FF:000009">
    <property type="entry name" value="Periplasmic beta-glucosidase"/>
    <property type="match status" value="1"/>
</dbReference>
<dbReference type="Pfam" id="PF01915">
    <property type="entry name" value="Glyco_hydro_3_C"/>
    <property type="match status" value="1"/>
</dbReference>
<evidence type="ECO:0000256" key="1">
    <source>
        <dbReference type="ARBA" id="ARBA00005336"/>
    </source>
</evidence>
<dbReference type="Gene3D" id="2.60.40.10">
    <property type="entry name" value="Immunoglobulins"/>
    <property type="match status" value="1"/>
</dbReference>
<dbReference type="InterPro" id="IPR017853">
    <property type="entry name" value="GH"/>
</dbReference>
<comment type="similarity">
    <text evidence="1">Belongs to the glycosyl hydrolase 3 family.</text>
</comment>
<dbReference type="InterPro" id="IPR013783">
    <property type="entry name" value="Ig-like_fold"/>
</dbReference>
<dbReference type="OrthoDB" id="9758670at2"/>
<dbReference type="Gene3D" id="3.20.20.300">
    <property type="entry name" value="Glycoside hydrolase, family 3, N-terminal domain"/>
    <property type="match status" value="1"/>
</dbReference>
<dbReference type="InterPro" id="IPR026891">
    <property type="entry name" value="Fn3-like"/>
</dbReference>
<dbReference type="GO" id="GO:0009251">
    <property type="term" value="P:glucan catabolic process"/>
    <property type="evidence" value="ECO:0007669"/>
    <property type="project" value="TreeGrafter"/>
</dbReference>
<evidence type="ECO:0000313" key="5">
    <source>
        <dbReference type="EMBL" id="PTQ96641.1"/>
    </source>
</evidence>
<feature type="signal peptide" evidence="3">
    <location>
        <begin position="1"/>
        <end position="22"/>
    </location>
</feature>
<keyword evidence="3" id="KW-0732">Signal</keyword>
<evidence type="ECO:0000313" key="6">
    <source>
        <dbReference type="Proteomes" id="UP000244168"/>
    </source>
</evidence>
<dbReference type="InterPro" id="IPR051915">
    <property type="entry name" value="Cellulose_Degrad_GH3"/>
</dbReference>
<evidence type="ECO:0000256" key="2">
    <source>
        <dbReference type="ARBA" id="ARBA00022801"/>
    </source>
</evidence>
<dbReference type="FunFam" id="2.60.40.10:FF:000495">
    <property type="entry name" value="Periplasmic beta-glucosidase"/>
    <property type="match status" value="1"/>
</dbReference>
<name>A0A2T5J987_9SPHI</name>
<dbReference type="GO" id="GO:0008422">
    <property type="term" value="F:beta-glucosidase activity"/>
    <property type="evidence" value="ECO:0007669"/>
    <property type="project" value="TreeGrafter"/>
</dbReference>
<dbReference type="AlphaFoldDB" id="A0A2T5J987"/>
<dbReference type="PRINTS" id="PR00133">
    <property type="entry name" value="GLHYDRLASE3"/>
</dbReference>
<dbReference type="RefSeq" id="WP_107828602.1">
    <property type="nucleotide sequence ID" value="NZ_CP160205.1"/>
</dbReference>
<dbReference type="SMART" id="SM01217">
    <property type="entry name" value="Fn3_like"/>
    <property type="match status" value="1"/>
</dbReference>
<dbReference type="InterPro" id="IPR001764">
    <property type="entry name" value="Glyco_hydro_3_N"/>
</dbReference>
<evidence type="ECO:0000256" key="3">
    <source>
        <dbReference type="SAM" id="SignalP"/>
    </source>
</evidence>
<dbReference type="EMBL" id="QAOQ01000004">
    <property type="protein sequence ID" value="PTQ96641.1"/>
    <property type="molecule type" value="Genomic_DNA"/>
</dbReference>
<protein>
    <submittedName>
        <fullName evidence="5">Beta-glucosidase</fullName>
    </submittedName>
</protein>